<dbReference type="InterPro" id="IPR052897">
    <property type="entry name" value="Sec-Metab_Biosynth_Hydrolase"/>
</dbReference>
<dbReference type="GO" id="GO:0072330">
    <property type="term" value="P:monocarboxylic acid biosynthetic process"/>
    <property type="evidence" value="ECO:0007669"/>
    <property type="project" value="UniProtKB-ARBA"/>
</dbReference>
<reference evidence="2" key="1">
    <citation type="submission" date="2022-11" db="EMBL/GenBank/DDBJ databases">
        <authorList>
            <person name="Petersen C."/>
        </authorList>
    </citation>
    <scope>NUCLEOTIDE SEQUENCE</scope>
    <source>
        <strain evidence="2">IBT 30761</strain>
    </source>
</reference>
<dbReference type="GeneID" id="81356459"/>
<keyword evidence="3" id="KW-1185">Reference proteome</keyword>
<dbReference type="PANTHER" id="PTHR37017">
    <property type="entry name" value="AB HYDROLASE-1 DOMAIN-CONTAINING PROTEIN-RELATED"/>
    <property type="match status" value="1"/>
</dbReference>
<dbReference type="Gene3D" id="3.40.50.1820">
    <property type="entry name" value="alpha/beta hydrolase"/>
    <property type="match status" value="1"/>
</dbReference>
<sequence>MAPPANDYAFLLIPGSFATPAAYTKLVEGLRAHIQETHIIDLLSVNDGSRQPPATMEDDAAHIRQATLSILDDPSNPKNIVVVPHSYGGIPTTCALKGLNTKARQEQGKAHL</sequence>
<protein>
    <submittedName>
        <fullName evidence="2">Alpha/beta hydrolase fold-1</fullName>
    </submittedName>
</protein>
<dbReference type="AlphaFoldDB" id="A0A9W9FD10"/>
<evidence type="ECO:0000313" key="2">
    <source>
        <dbReference type="EMBL" id="KAJ5097985.1"/>
    </source>
</evidence>
<comment type="caution">
    <text evidence="2">The sequence shown here is derived from an EMBL/GenBank/DDBJ whole genome shotgun (WGS) entry which is preliminary data.</text>
</comment>
<dbReference type="InterPro" id="IPR029058">
    <property type="entry name" value="AB_hydrolase_fold"/>
</dbReference>
<gene>
    <name evidence="2" type="ORF">N7532_004986</name>
</gene>
<accession>A0A9W9FD10</accession>
<dbReference type="Pfam" id="PF12697">
    <property type="entry name" value="Abhydrolase_6"/>
    <property type="match status" value="1"/>
</dbReference>
<name>A0A9W9FD10_9EURO</name>
<dbReference type="OrthoDB" id="1263307at2759"/>
<evidence type="ECO:0000259" key="1">
    <source>
        <dbReference type="Pfam" id="PF12697"/>
    </source>
</evidence>
<evidence type="ECO:0000313" key="3">
    <source>
        <dbReference type="Proteomes" id="UP001149074"/>
    </source>
</evidence>
<keyword evidence="2" id="KW-0378">Hydrolase</keyword>
<dbReference type="SUPFAM" id="SSF53474">
    <property type="entry name" value="alpha/beta-Hydrolases"/>
    <property type="match status" value="1"/>
</dbReference>
<dbReference type="GO" id="GO:0016787">
    <property type="term" value="F:hydrolase activity"/>
    <property type="evidence" value="ECO:0007669"/>
    <property type="project" value="UniProtKB-KW"/>
</dbReference>
<dbReference type="EMBL" id="JAPQKI010000005">
    <property type="protein sequence ID" value="KAJ5097985.1"/>
    <property type="molecule type" value="Genomic_DNA"/>
</dbReference>
<proteinExistence type="predicted"/>
<feature type="domain" description="AB hydrolase-1" evidence="1">
    <location>
        <begin position="10"/>
        <end position="93"/>
    </location>
</feature>
<dbReference type="InterPro" id="IPR000073">
    <property type="entry name" value="AB_hydrolase_1"/>
</dbReference>
<reference evidence="2" key="2">
    <citation type="journal article" date="2023" name="IMA Fungus">
        <title>Comparative genomic study of the Penicillium genus elucidates a diverse pangenome and 15 lateral gene transfer events.</title>
        <authorList>
            <person name="Petersen C."/>
            <person name="Sorensen T."/>
            <person name="Nielsen M.R."/>
            <person name="Sondergaard T.E."/>
            <person name="Sorensen J.L."/>
            <person name="Fitzpatrick D.A."/>
            <person name="Frisvad J.C."/>
            <person name="Nielsen K.L."/>
        </authorList>
    </citation>
    <scope>NUCLEOTIDE SEQUENCE</scope>
    <source>
        <strain evidence="2">IBT 30761</strain>
    </source>
</reference>
<dbReference type="GO" id="GO:0017000">
    <property type="term" value="P:antibiotic biosynthetic process"/>
    <property type="evidence" value="ECO:0007669"/>
    <property type="project" value="UniProtKB-ARBA"/>
</dbReference>
<dbReference type="RefSeq" id="XP_056473639.1">
    <property type="nucleotide sequence ID" value="XM_056617480.1"/>
</dbReference>
<dbReference type="PANTHER" id="PTHR37017:SF13">
    <property type="entry name" value="AB HYDROLASE-1 DOMAIN-CONTAINING PROTEIN"/>
    <property type="match status" value="1"/>
</dbReference>
<dbReference type="Proteomes" id="UP001149074">
    <property type="component" value="Unassembled WGS sequence"/>
</dbReference>
<organism evidence="2 3">
    <name type="scientific">Penicillium argentinense</name>
    <dbReference type="NCBI Taxonomy" id="1131581"/>
    <lineage>
        <taxon>Eukaryota</taxon>
        <taxon>Fungi</taxon>
        <taxon>Dikarya</taxon>
        <taxon>Ascomycota</taxon>
        <taxon>Pezizomycotina</taxon>
        <taxon>Eurotiomycetes</taxon>
        <taxon>Eurotiomycetidae</taxon>
        <taxon>Eurotiales</taxon>
        <taxon>Aspergillaceae</taxon>
        <taxon>Penicillium</taxon>
    </lineage>
</organism>